<dbReference type="EMBL" id="BMAO01002914">
    <property type="protein sequence ID" value="GFQ84312.1"/>
    <property type="molecule type" value="Genomic_DNA"/>
</dbReference>
<comment type="caution">
    <text evidence="1">The sequence shown here is derived from an EMBL/GenBank/DDBJ whole genome shotgun (WGS) entry which is preliminary data.</text>
</comment>
<gene>
    <name evidence="1" type="ORF">TNCT_165481</name>
</gene>
<keyword evidence="2" id="KW-1185">Reference proteome</keyword>
<evidence type="ECO:0000313" key="2">
    <source>
        <dbReference type="Proteomes" id="UP000887116"/>
    </source>
</evidence>
<evidence type="ECO:0000313" key="1">
    <source>
        <dbReference type="EMBL" id="GFQ84312.1"/>
    </source>
</evidence>
<accession>A0A8X6FN73</accession>
<organism evidence="1 2">
    <name type="scientific">Trichonephila clavata</name>
    <name type="common">Joro spider</name>
    <name type="synonym">Nephila clavata</name>
    <dbReference type="NCBI Taxonomy" id="2740835"/>
    <lineage>
        <taxon>Eukaryota</taxon>
        <taxon>Metazoa</taxon>
        <taxon>Ecdysozoa</taxon>
        <taxon>Arthropoda</taxon>
        <taxon>Chelicerata</taxon>
        <taxon>Arachnida</taxon>
        <taxon>Araneae</taxon>
        <taxon>Araneomorphae</taxon>
        <taxon>Entelegynae</taxon>
        <taxon>Araneoidea</taxon>
        <taxon>Nephilidae</taxon>
        <taxon>Trichonephila</taxon>
    </lineage>
</organism>
<proteinExistence type="predicted"/>
<name>A0A8X6FN73_TRICU</name>
<reference evidence="1" key="1">
    <citation type="submission" date="2020-07" db="EMBL/GenBank/DDBJ databases">
        <title>Multicomponent nature underlies the extraordinary mechanical properties of spider dragline silk.</title>
        <authorList>
            <person name="Kono N."/>
            <person name="Nakamura H."/>
            <person name="Mori M."/>
            <person name="Yoshida Y."/>
            <person name="Ohtoshi R."/>
            <person name="Malay A.D."/>
            <person name="Moran D.A.P."/>
            <person name="Tomita M."/>
            <person name="Numata K."/>
            <person name="Arakawa K."/>
        </authorList>
    </citation>
    <scope>NUCLEOTIDE SEQUENCE</scope>
</reference>
<dbReference type="AlphaFoldDB" id="A0A8X6FN73"/>
<sequence length="124" mass="14032">MIAISGVAETEEFKTNCRNSSHYQKKSHCSQKSRWLLWGGKRLNCQPPINCSRMSTTELYPGYFPSMKLTGSASELDPNLRYLISALPFLWIVMVFHPSLRKSVAVLEERFVTGKNSKGSGEED</sequence>
<dbReference type="Proteomes" id="UP000887116">
    <property type="component" value="Unassembled WGS sequence"/>
</dbReference>
<protein>
    <submittedName>
        <fullName evidence="1">Uncharacterized protein</fullName>
    </submittedName>
</protein>